<dbReference type="AlphaFoldDB" id="A0A1C2IA00"/>
<gene>
    <name evidence="1" type="ORF">A6P07_09420</name>
</gene>
<accession>A0A1C2IA00</accession>
<comment type="caution">
    <text evidence="1">The sequence shown here is derived from an EMBL/GenBank/DDBJ whole genome shotgun (WGS) entry which is preliminary data.</text>
</comment>
<reference evidence="1 2" key="1">
    <citation type="journal article" date="2016" name="Int. J. Mol. Sci.">
        <title>Comparative genomics of the extreme acidophile Acidithiobacillus thiooxidans reveals intraspecific divergence and niche adaptation.</title>
        <authorList>
            <person name="Zhang X."/>
            <person name="Feng X."/>
            <person name="Tao J."/>
            <person name="Ma L."/>
            <person name="Xiao Y."/>
            <person name="Liang Y."/>
            <person name="Liu X."/>
            <person name="Yin H."/>
        </authorList>
    </citation>
    <scope>NUCLEOTIDE SEQUENCE [LARGE SCALE GENOMIC DNA]</scope>
    <source>
        <strain evidence="1 2">A02</strain>
    </source>
</reference>
<name>A0A1C2IA00_ACITH</name>
<dbReference type="EMBL" id="LWSA01000130">
    <property type="protein sequence ID" value="OCX72831.1"/>
    <property type="molecule type" value="Genomic_DNA"/>
</dbReference>
<evidence type="ECO:0000313" key="1">
    <source>
        <dbReference type="EMBL" id="OCX72831.1"/>
    </source>
</evidence>
<dbReference type="Proteomes" id="UP000094893">
    <property type="component" value="Unassembled WGS sequence"/>
</dbReference>
<organism evidence="1 2">
    <name type="scientific">Acidithiobacillus thiooxidans</name>
    <name type="common">Thiobacillus thiooxidans</name>
    <dbReference type="NCBI Taxonomy" id="930"/>
    <lineage>
        <taxon>Bacteria</taxon>
        <taxon>Pseudomonadati</taxon>
        <taxon>Pseudomonadota</taxon>
        <taxon>Acidithiobacillia</taxon>
        <taxon>Acidithiobacillales</taxon>
        <taxon>Acidithiobacillaceae</taxon>
        <taxon>Acidithiobacillus</taxon>
    </lineage>
</organism>
<evidence type="ECO:0000313" key="2">
    <source>
        <dbReference type="Proteomes" id="UP000094893"/>
    </source>
</evidence>
<sequence length="72" mass="8328">MDMEGLVDASLKVIQSDPEWGPRMDPEITRGNLRSKLFVVNLYEEATGSRLLMHRANVKKYIEIMQQEFADD</sequence>
<protein>
    <submittedName>
        <fullName evidence="1">Uncharacterized protein</fullName>
    </submittedName>
</protein>
<proteinExistence type="predicted"/>